<dbReference type="SUPFAM" id="SSF52540">
    <property type="entry name" value="P-loop containing nucleoside triphosphate hydrolases"/>
    <property type="match status" value="1"/>
</dbReference>
<dbReference type="InterPro" id="IPR008271">
    <property type="entry name" value="Ser/Thr_kinase_AS"/>
</dbReference>
<dbReference type="PROSITE" id="PS50011">
    <property type="entry name" value="PROTEIN_KINASE_DOM"/>
    <property type="match status" value="1"/>
</dbReference>
<feature type="coiled-coil region" evidence="2">
    <location>
        <begin position="412"/>
        <end position="439"/>
    </location>
</feature>
<feature type="domain" description="Protein kinase" evidence="5">
    <location>
        <begin position="740"/>
        <end position="1001"/>
    </location>
</feature>
<organism evidence="6 7">
    <name type="scientific">Porites evermanni</name>
    <dbReference type="NCBI Taxonomy" id="104178"/>
    <lineage>
        <taxon>Eukaryota</taxon>
        <taxon>Metazoa</taxon>
        <taxon>Cnidaria</taxon>
        <taxon>Anthozoa</taxon>
        <taxon>Hexacorallia</taxon>
        <taxon>Scleractinia</taxon>
        <taxon>Fungiina</taxon>
        <taxon>Poritidae</taxon>
        <taxon>Porites</taxon>
    </lineage>
</organism>
<dbReference type="InterPro" id="IPR000719">
    <property type="entry name" value="Prot_kinase_dom"/>
</dbReference>
<name>A0ABN8MKV5_9CNID</name>
<evidence type="ECO:0000259" key="5">
    <source>
        <dbReference type="PROSITE" id="PS50011"/>
    </source>
</evidence>
<dbReference type="PANTHER" id="PTHR26392:SF92">
    <property type="entry name" value="PROTEIN KINASE DOMAIN-CONTAINING PROTEIN"/>
    <property type="match status" value="1"/>
</dbReference>
<keyword evidence="4" id="KW-0812">Transmembrane</keyword>
<keyword evidence="4" id="KW-1133">Transmembrane helix</keyword>
<reference evidence="6 7" key="1">
    <citation type="submission" date="2022-05" db="EMBL/GenBank/DDBJ databases">
        <authorList>
            <consortium name="Genoscope - CEA"/>
            <person name="William W."/>
        </authorList>
    </citation>
    <scope>NUCLEOTIDE SEQUENCE [LARGE SCALE GENOMIC DNA]</scope>
</reference>
<dbReference type="PROSITE" id="PS00108">
    <property type="entry name" value="PROTEIN_KINASE_ST"/>
    <property type="match status" value="1"/>
</dbReference>
<dbReference type="InterPro" id="IPR027417">
    <property type="entry name" value="P-loop_NTPase"/>
</dbReference>
<gene>
    <name evidence="6" type="ORF">PEVE_00037887</name>
</gene>
<evidence type="ECO:0000256" key="3">
    <source>
        <dbReference type="SAM" id="MobiDB-lite"/>
    </source>
</evidence>
<dbReference type="InterPro" id="IPR001245">
    <property type="entry name" value="Ser-Thr/Tyr_kinase_cat_dom"/>
</dbReference>
<dbReference type="Pfam" id="PF00350">
    <property type="entry name" value="Dynamin_N"/>
    <property type="match status" value="1"/>
</dbReference>
<dbReference type="Gene3D" id="3.40.50.300">
    <property type="entry name" value="P-loop containing nucleotide triphosphate hydrolases"/>
    <property type="match status" value="1"/>
</dbReference>
<dbReference type="InterPro" id="IPR011009">
    <property type="entry name" value="Kinase-like_dom_sf"/>
</dbReference>
<sequence>MASGKAKGVDEMTFMELCEMMKALGLSDEGVMELKDARSLIKSTIKAEKTTKWSPGKAFTIVSKAKEDYDRKRDKLLESYTKSEAILTEACKKLPVLQKFIDNFEKRIEHLKQKEYFLFVTGETSAGKSLLINLFLGEEILPSAHTRATSTICEIRYGEQRRIKAYFKSKDPETGQPTKEISLEPPSGSSEQNYVEQISPFVSENASLCTRIELFWPHPLLQKGIVIVDSPGVGESKELDDVVYQYLPKVFAFIFVLSAANSDGIQKDTIRKLFEMVMNVFSVLKQEVRENLATAFPIEEGMCGMTHVLQEYLLTKCALFVSNKWDEVPKGEFQNVKEVSIRKLKEIWPGFDPKSQLICMSAKYARVAQQYNVATEDFHSLMNGMDGLITKCINARLELNWRWLNDVLSVMIAEAKTSLKTFSSKLENVTEEIKQINDALEYIKSHKDEIMKGLYKHFENFELEALNRACEYLSSDDVQFRFTSWTEEEVPQEDRDWEETTRNIERAFQSRLQETLQSWFEEGMFLPTAEDFVHEELKKYFSQPEDHLKCLPDVPDDNEGEKRNSPWYRHFKKAKSGSRQGLIIGGIYAFFAVIAWLIPIPSLAIRLVFAVYPAFSLSLNVIERLRTRWEKSEFQNGKEAFMSTHSKNFLTAVKNRNVLQNFVKLQLRPVKQYLVKVGAYFSTLIPVKKKQLLQVKNKERSLEEVKNVYWKIYKDGCRMRGLYAVLGVTEIFPLRISWKGDISFPIGSGTFGGVYQENMTKEEGSKTVELKVCKKELNAENASEIMNDIELLRKLNDHRHILQFYGISLRQNYVVLGFEKCIGSLADYIFKDENKKSVPTRSKKQFVRLKFQWAREITDGLAFIHALKVVHRDLKPENILLSEEKLTKIAGLAKPVEVITDTVAGTYFYMAPEVFDSQKYDEKADIYSLGIVLWEMWYGQRAYQWPGTVQEFFVWLKDGNRPVHKSSSDKPPWKNLMMQCWDGNPETRPTALACKDEIKRVCIQKKVV</sequence>
<keyword evidence="4" id="KW-0472">Membrane</keyword>
<accession>A0ABN8MKV5</accession>
<proteinExistence type="inferred from homology"/>
<feature type="transmembrane region" description="Helical" evidence="4">
    <location>
        <begin position="581"/>
        <end position="598"/>
    </location>
</feature>
<protein>
    <recommendedName>
        <fullName evidence="5">Protein kinase domain-containing protein</fullName>
    </recommendedName>
</protein>
<evidence type="ECO:0000256" key="4">
    <source>
        <dbReference type="SAM" id="Phobius"/>
    </source>
</evidence>
<keyword evidence="7" id="KW-1185">Reference proteome</keyword>
<dbReference type="Proteomes" id="UP001159427">
    <property type="component" value="Unassembled WGS sequence"/>
</dbReference>
<dbReference type="Pfam" id="PF07714">
    <property type="entry name" value="PK_Tyr_Ser-Thr"/>
    <property type="match status" value="1"/>
</dbReference>
<dbReference type="SMART" id="SM00220">
    <property type="entry name" value="S_TKc"/>
    <property type="match status" value="1"/>
</dbReference>
<comment type="caution">
    <text evidence="6">The sequence shown here is derived from an EMBL/GenBank/DDBJ whole genome shotgun (WGS) entry which is preliminary data.</text>
</comment>
<dbReference type="InterPro" id="IPR045063">
    <property type="entry name" value="Dynamin_N"/>
</dbReference>
<dbReference type="SUPFAM" id="SSF56112">
    <property type="entry name" value="Protein kinase-like (PK-like)"/>
    <property type="match status" value="1"/>
</dbReference>
<dbReference type="PANTHER" id="PTHR26392">
    <property type="entry name" value="MITOGEN-ACTIVATED PROTEIN KINASE KINASE KINASE 7-RELATED"/>
    <property type="match status" value="1"/>
</dbReference>
<feature type="region of interest" description="Disordered" evidence="3">
    <location>
        <begin position="168"/>
        <end position="190"/>
    </location>
</feature>
<dbReference type="EMBL" id="CALNXI010000630">
    <property type="protein sequence ID" value="CAH3030372.1"/>
    <property type="molecule type" value="Genomic_DNA"/>
</dbReference>
<dbReference type="Gene3D" id="1.10.510.10">
    <property type="entry name" value="Transferase(Phosphotransferase) domain 1"/>
    <property type="match status" value="1"/>
</dbReference>
<keyword evidence="2" id="KW-0175">Coiled coil</keyword>
<evidence type="ECO:0000313" key="6">
    <source>
        <dbReference type="EMBL" id="CAH3030372.1"/>
    </source>
</evidence>
<evidence type="ECO:0000256" key="1">
    <source>
        <dbReference type="ARBA" id="ARBA00008171"/>
    </source>
</evidence>
<comment type="similarity">
    <text evidence="1">Belongs to the protein kinase superfamily. TKL Ser/Thr protein kinase family. ROCO subfamily.</text>
</comment>
<evidence type="ECO:0000256" key="2">
    <source>
        <dbReference type="SAM" id="Coils"/>
    </source>
</evidence>
<evidence type="ECO:0000313" key="7">
    <source>
        <dbReference type="Proteomes" id="UP001159427"/>
    </source>
</evidence>